<accession>A0A977L1U8</accession>
<reference evidence="1" key="1">
    <citation type="submission" date="2021-04" db="EMBL/GenBank/DDBJ databases">
        <title>Genome sequence of Woronichinia naegeliana from Washington state freshwater lake bloom.</title>
        <authorList>
            <person name="Dreher T.W."/>
        </authorList>
    </citation>
    <scope>NUCLEOTIDE SEQUENCE</scope>
    <source>
        <strain evidence="1">WA131</strain>
    </source>
</reference>
<dbReference type="KEGG" id="wna:KA717_16320"/>
<organism evidence="1">
    <name type="scientific">Woronichinia naegeliana WA131</name>
    <dbReference type="NCBI Taxonomy" id="2824559"/>
    <lineage>
        <taxon>Bacteria</taxon>
        <taxon>Bacillati</taxon>
        <taxon>Cyanobacteriota</taxon>
        <taxon>Cyanophyceae</taxon>
        <taxon>Synechococcales</taxon>
        <taxon>Coelosphaeriaceae</taxon>
        <taxon>Woronichinia</taxon>
    </lineage>
</organism>
<dbReference type="EMBL" id="CP073041">
    <property type="protein sequence ID" value="UXE63968.1"/>
    <property type="molecule type" value="Genomic_DNA"/>
</dbReference>
<name>A0A977L1U8_9CYAN</name>
<evidence type="ECO:0000313" key="1">
    <source>
        <dbReference type="EMBL" id="UXE63968.1"/>
    </source>
</evidence>
<dbReference type="AlphaFoldDB" id="A0A977L1U8"/>
<protein>
    <submittedName>
        <fullName evidence="1">Uncharacterized protein</fullName>
    </submittedName>
</protein>
<proteinExistence type="predicted"/>
<sequence>MVVATVFLSFTRGLLILTGDSPVHDYHHRRPAGDWVNAHSDRQAEVEAGVYYSHSWGLLEAIDKTFESFSKMPTS</sequence>
<gene>
    <name evidence="1" type="ORF">KA717_16320</name>
</gene>
<dbReference type="Proteomes" id="UP001065613">
    <property type="component" value="Chromosome"/>
</dbReference>